<dbReference type="InterPro" id="IPR009081">
    <property type="entry name" value="PP-bd_ACP"/>
</dbReference>
<feature type="domain" description="Carrier" evidence="5">
    <location>
        <begin position="211"/>
        <end position="287"/>
    </location>
</feature>
<evidence type="ECO:0000256" key="4">
    <source>
        <dbReference type="ARBA" id="ARBA00048590"/>
    </source>
</evidence>
<comment type="catalytic activity">
    <reaction evidence="4">
        <text>isochorismate + H2O = (2S,3S)-2,3-dihydroxy-2,3-dihydrobenzoate + pyruvate</text>
        <dbReference type="Rhea" id="RHEA:11112"/>
        <dbReference type="ChEBI" id="CHEBI:15361"/>
        <dbReference type="ChEBI" id="CHEBI:15377"/>
        <dbReference type="ChEBI" id="CHEBI:29780"/>
        <dbReference type="ChEBI" id="CHEBI:58764"/>
        <dbReference type="EC" id="3.3.2.1"/>
    </reaction>
</comment>
<dbReference type="Proteomes" id="UP001596473">
    <property type="component" value="Unassembled WGS sequence"/>
</dbReference>
<dbReference type="PRINTS" id="PR01398">
    <property type="entry name" value="ISCHRISMTASE"/>
</dbReference>
<sequence length="295" mass="32906">MAIPKISTYPMPTEFPANRVSWQPDAKRTVLLIHDMQDYFVDFYDKSAAPIPELIGNTRRILDLAAKLGIPVVYTAQTPDQTLEERGLLQDMWGAGLVAQPARKGILAELAPQPQDTVLPKWRYSAFQRSNLLETMRSQGRDQLIICGVYAHIGCMMTACDAFMNDIQAFFVGDALADFSAKEHQMALDYVAQRCGYTTSTAALIQQLQGGSLPASIDELRKIIASSLQMPASDLHDDDNLIDWGLDSIRVMSLQESWRRAGIELSFTQLAEQATLAAWWALLSLPYPHQVKTKT</sequence>
<dbReference type="Gene3D" id="1.10.1200.10">
    <property type="entry name" value="ACP-like"/>
    <property type="match status" value="1"/>
</dbReference>
<dbReference type="RefSeq" id="WP_380186223.1">
    <property type="nucleotide sequence ID" value="NZ_JBHTBQ010000006.1"/>
</dbReference>
<dbReference type="SUPFAM" id="SSF47336">
    <property type="entry name" value="ACP-like"/>
    <property type="match status" value="1"/>
</dbReference>
<dbReference type="InterPro" id="IPR016291">
    <property type="entry name" value="Isochorismatase"/>
</dbReference>
<dbReference type="SUPFAM" id="SSF52499">
    <property type="entry name" value="Isochorismatase-like hydrolases"/>
    <property type="match status" value="1"/>
</dbReference>
<dbReference type="Pfam" id="PF00550">
    <property type="entry name" value="PP-binding"/>
    <property type="match status" value="1"/>
</dbReference>
<evidence type="ECO:0000259" key="5">
    <source>
        <dbReference type="PROSITE" id="PS50075"/>
    </source>
</evidence>
<dbReference type="InterPro" id="IPR000868">
    <property type="entry name" value="Isochorismatase-like_dom"/>
</dbReference>
<evidence type="ECO:0000256" key="1">
    <source>
        <dbReference type="ARBA" id="ARBA00004924"/>
    </source>
</evidence>
<evidence type="ECO:0000313" key="7">
    <source>
        <dbReference type="Proteomes" id="UP001596473"/>
    </source>
</evidence>
<dbReference type="InterPro" id="IPR036736">
    <property type="entry name" value="ACP-like_sf"/>
</dbReference>
<dbReference type="EC" id="3.3.2.1" evidence="2"/>
<gene>
    <name evidence="6" type="ORF">ACFQNF_03860</name>
</gene>
<evidence type="ECO:0000256" key="3">
    <source>
        <dbReference type="ARBA" id="ARBA00022801"/>
    </source>
</evidence>
<reference evidence="7" key="1">
    <citation type="journal article" date="2019" name="Int. J. Syst. Evol. Microbiol.">
        <title>The Global Catalogue of Microorganisms (GCM) 10K type strain sequencing project: providing services to taxonomists for standard genome sequencing and annotation.</title>
        <authorList>
            <consortium name="The Broad Institute Genomics Platform"/>
            <consortium name="The Broad Institute Genome Sequencing Center for Infectious Disease"/>
            <person name="Wu L."/>
            <person name="Ma J."/>
        </authorList>
    </citation>
    <scope>NUCLEOTIDE SEQUENCE [LARGE SCALE GENOMIC DNA]</scope>
    <source>
        <strain evidence="7">CCUG 62945</strain>
    </source>
</reference>
<dbReference type="InterPro" id="IPR050272">
    <property type="entry name" value="Isochorismatase-like_hydrls"/>
</dbReference>
<proteinExistence type="predicted"/>
<dbReference type="PANTHER" id="PTHR43540:SF3">
    <property type="entry name" value="ENTEROBACTIN SYNTHASE COMPONENT B"/>
    <property type="match status" value="1"/>
</dbReference>
<dbReference type="PROSITE" id="PS50075">
    <property type="entry name" value="CARRIER"/>
    <property type="match status" value="1"/>
</dbReference>
<keyword evidence="7" id="KW-1185">Reference proteome</keyword>
<keyword evidence="3" id="KW-0378">Hydrolase</keyword>
<comment type="pathway">
    <text evidence="1">Siderophore biosynthesis.</text>
</comment>
<dbReference type="PIRSF" id="PIRSF001111">
    <property type="entry name" value="Isochorismatase"/>
    <property type="match status" value="1"/>
</dbReference>
<evidence type="ECO:0000256" key="2">
    <source>
        <dbReference type="ARBA" id="ARBA00012100"/>
    </source>
</evidence>
<dbReference type="PANTHER" id="PTHR43540">
    <property type="entry name" value="PEROXYUREIDOACRYLATE/UREIDOACRYLATE AMIDOHYDROLASE-RELATED"/>
    <property type="match status" value="1"/>
</dbReference>
<accession>A0ABW2QTF8</accession>
<organism evidence="6 7">
    <name type="scientific">Iodobacter arcticus</name>
    <dbReference type="NCBI Taxonomy" id="590593"/>
    <lineage>
        <taxon>Bacteria</taxon>
        <taxon>Pseudomonadati</taxon>
        <taxon>Pseudomonadota</taxon>
        <taxon>Betaproteobacteria</taxon>
        <taxon>Neisseriales</taxon>
        <taxon>Chitinibacteraceae</taxon>
        <taxon>Iodobacter</taxon>
    </lineage>
</organism>
<name>A0ABW2QTF8_9NEIS</name>
<dbReference type="EMBL" id="JBHTBQ010000006">
    <property type="protein sequence ID" value="MFC7419007.1"/>
    <property type="molecule type" value="Genomic_DNA"/>
</dbReference>
<dbReference type="Pfam" id="PF00857">
    <property type="entry name" value="Isochorismatase"/>
    <property type="match status" value="1"/>
</dbReference>
<dbReference type="InterPro" id="IPR036380">
    <property type="entry name" value="Isochorismatase-like_sf"/>
</dbReference>
<evidence type="ECO:0000313" key="6">
    <source>
        <dbReference type="EMBL" id="MFC7419007.1"/>
    </source>
</evidence>
<comment type="caution">
    <text evidence="6">The sequence shown here is derived from an EMBL/GenBank/DDBJ whole genome shotgun (WGS) entry which is preliminary data.</text>
</comment>
<protein>
    <recommendedName>
        <fullName evidence="2">isochorismatase</fullName>
        <ecNumber evidence="2">3.3.2.1</ecNumber>
    </recommendedName>
</protein>
<dbReference type="Gene3D" id="3.40.50.850">
    <property type="entry name" value="Isochorismatase-like"/>
    <property type="match status" value="1"/>
</dbReference>